<dbReference type="GeneID" id="95403497"/>
<name>A0ABS4F812_9BACL</name>
<feature type="transmembrane region" description="Helical" evidence="1">
    <location>
        <begin position="130"/>
        <end position="151"/>
    </location>
</feature>
<feature type="transmembrane region" description="Helical" evidence="1">
    <location>
        <begin position="93"/>
        <end position="118"/>
    </location>
</feature>
<accession>A0ABS4F812</accession>
<keyword evidence="3" id="KW-1185">Reference proteome</keyword>
<proteinExistence type="predicted"/>
<evidence type="ECO:0000313" key="3">
    <source>
        <dbReference type="Proteomes" id="UP000706926"/>
    </source>
</evidence>
<dbReference type="RefSeq" id="WP_210094461.1">
    <property type="nucleotide sequence ID" value="NZ_DMBX01000043.1"/>
</dbReference>
<reference evidence="2 3" key="1">
    <citation type="submission" date="2021-03" db="EMBL/GenBank/DDBJ databases">
        <title>Genomic Encyclopedia of Type Strains, Phase IV (KMG-IV): sequencing the most valuable type-strain genomes for metagenomic binning, comparative biology and taxonomic classification.</title>
        <authorList>
            <person name="Goeker M."/>
        </authorList>
    </citation>
    <scope>NUCLEOTIDE SEQUENCE [LARGE SCALE GENOMIC DNA]</scope>
    <source>
        <strain evidence="2 3">DSM 15596</strain>
    </source>
</reference>
<dbReference type="EMBL" id="JAGGKI010000003">
    <property type="protein sequence ID" value="MBP1892388.1"/>
    <property type="molecule type" value="Genomic_DNA"/>
</dbReference>
<comment type="caution">
    <text evidence="2">The sequence shown here is derived from an EMBL/GenBank/DDBJ whole genome shotgun (WGS) entry which is preliminary data.</text>
</comment>
<gene>
    <name evidence="2" type="ORF">J2Z18_001464</name>
</gene>
<keyword evidence="1" id="KW-0812">Transmembrane</keyword>
<feature type="transmembrane region" description="Helical" evidence="1">
    <location>
        <begin position="26"/>
        <end position="45"/>
    </location>
</feature>
<feature type="transmembrane region" description="Helical" evidence="1">
    <location>
        <begin position="163"/>
        <end position="181"/>
    </location>
</feature>
<sequence length="192" mass="21708">MLILNLASVNLHPKSILNVDLHSPSVTLLGFIIFDFFVIMVKYTYSFLNRTIMRGTRILHRKIKTNLFYLAAGIYIGIAIVSFIPWIDIGVKITAYTSIIALLITIYDSSKVALALAAAEGNPRKEKVRYVFMLAMKILLVISPFALLYWINYEDDEAVIARISNYVTFAALGVVFFTRGMELKSQSNDRSK</sequence>
<keyword evidence="1" id="KW-0472">Membrane</keyword>
<evidence type="ECO:0000313" key="2">
    <source>
        <dbReference type="EMBL" id="MBP1892388.1"/>
    </source>
</evidence>
<feature type="transmembrane region" description="Helical" evidence="1">
    <location>
        <begin position="66"/>
        <end position="87"/>
    </location>
</feature>
<evidence type="ECO:0000256" key="1">
    <source>
        <dbReference type="SAM" id="Phobius"/>
    </source>
</evidence>
<organism evidence="2 3">
    <name type="scientific">Paenibacillus lactis</name>
    <dbReference type="NCBI Taxonomy" id="228574"/>
    <lineage>
        <taxon>Bacteria</taxon>
        <taxon>Bacillati</taxon>
        <taxon>Bacillota</taxon>
        <taxon>Bacilli</taxon>
        <taxon>Bacillales</taxon>
        <taxon>Paenibacillaceae</taxon>
        <taxon>Paenibacillus</taxon>
    </lineage>
</organism>
<protein>
    <submittedName>
        <fullName evidence="2">Uncharacterized protein</fullName>
    </submittedName>
</protein>
<dbReference type="Proteomes" id="UP000706926">
    <property type="component" value="Unassembled WGS sequence"/>
</dbReference>
<keyword evidence="1" id="KW-1133">Transmembrane helix</keyword>